<dbReference type="AlphaFoldDB" id="A0A6H1TV05"/>
<proteinExistence type="predicted"/>
<dbReference type="EMBL" id="CP051167">
    <property type="protein sequence ID" value="QIZ69159.1"/>
    <property type="molecule type" value="Genomic_DNA"/>
</dbReference>
<accession>A0A6H1TV05</accession>
<evidence type="ECO:0000313" key="2">
    <source>
        <dbReference type="EMBL" id="QIZ69159.1"/>
    </source>
</evidence>
<sequence length="110" mass="11999">MNSSTCVGLACRHCTHFSPEGRRGGQCQQLGVPVRGGWKACSLVMKSFAPSWEGLQEAIELEREIIHLEHALSLQSALHSSDPECNAAESVSTPSHSLRRSNPPESVTFR</sequence>
<dbReference type="KEGG" id="oxy:HCG48_13480"/>
<dbReference type="RefSeq" id="WP_168567317.1">
    <property type="nucleotide sequence ID" value="NZ_CP051167.1"/>
</dbReference>
<name>A0A6H1TV05_9CYAN</name>
<gene>
    <name evidence="2" type="ORF">HCG48_13480</name>
</gene>
<protein>
    <submittedName>
        <fullName evidence="2">Uncharacterized protein</fullName>
    </submittedName>
</protein>
<dbReference type="Proteomes" id="UP000500857">
    <property type="component" value="Chromosome"/>
</dbReference>
<organism evidence="2 3">
    <name type="scientific">Oxynema aestuarii AP17</name>
    <dbReference type="NCBI Taxonomy" id="2064643"/>
    <lineage>
        <taxon>Bacteria</taxon>
        <taxon>Bacillati</taxon>
        <taxon>Cyanobacteriota</taxon>
        <taxon>Cyanophyceae</taxon>
        <taxon>Oscillatoriophycideae</taxon>
        <taxon>Oscillatoriales</taxon>
        <taxon>Oscillatoriaceae</taxon>
        <taxon>Oxynema</taxon>
        <taxon>Oxynema aestuarii</taxon>
    </lineage>
</organism>
<reference evidence="2 3" key="1">
    <citation type="submission" date="2020-04" db="EMBL/GenBank/DDBJ databases">
        <authorList>
            <person name="Basu S."/>
            <person name="Maruthanayagam V."/>
            <person name="Chakraborty S."/>
            <person name="Pramanik A."/>
            <person name="Mukherjee J."/>
            <person name="Brink B."/>
        </authorList>
    </citation>
    <scope>NUCLEOTIDE SEQUENCE [LARGE SCALE GENOMIC DNA]</scope>
    <source>
        <strain evidence="2 3">AP17</strain>
    </source>
</reference>
<evidence type="ECO:0000256" key="1">
    <source>
        <dbReference type="SAM" id="MobiDB-lite"/>
    </source>
</evidence>
<keyword evidence="3" id="KW-1185">Reference proteome</keyword>
<evidence type="ECO:0000313" key="3">
    <source>
        <dbReference type="Proteomes" id="UP000500857"/>
    </source>
</evidence>
<feature type="region of interest" description="Disordered" evidence="1">
    <location>
        <begin position="83"/>
        <end position="110"/>
    </location>
</feature>